<dbReference type="Proteomes" id="UP000056209">
    <property type="component" value="Unassembled WGS sequence"/>
</dbReference>
<feature type="signal peptide" evidence="1">
    <location>
        <begin position="1"/>
        <end position="23"/>
    </location>
</feature>
<organism evidence="2 3">
    <name type="scientific">Deinococcus grandis</name>
    <dbReference type="NCBI Taxonomy" id="57498"/>
    <lineage>
        <taxon>Bacteria</taxon>
        <taxon>Thermotogati</taxon>
        <taxon>Deinococcota</taxon>
        <taxon>Deinococci</taxon>
        <taxon>Deinococcales</taxon>
        <taxon>Deinococcaceae</taxon>
        <taxon>Deinococcus</taxon>
    </lineage>
</organism>
<dbReference type="PANTHER" id="PTHR33321">
    <property type="match status" value="1"/>
</dbReference>
<dbReference type="PANTHER" id="PTHR33321:SF12">
    <property type="entry name" value="PLANT BASIC SECRETORY PROTEIN (BSP) FAMILY PROTEIN"/>
    <property type="match status" value="1"/>
</dbReference>
<evidence type="ECO:0000256" key="1">
    <source>
        <dbReference type="SAM" id="SignalP"/>
    </source>
</evidence>
<protein>
    <submittedName>
        <fullName evidence="2">Uncharacterized protein</fullName>
    </submittedName>
</protein>
<evidence type="ECO:0000313" key="2">
    <source>
        <dbReference type="EMBL" id="GAQ20714.1"/>
    </source>
</evidence>
<proteinExistence type="predicted"/>
<sequence>MTLRSSRLSLAITLLLASCGANSGQGDPSTPAPRYSNDAGIQDSLRTCAPVTVTMLTRNEAGVAASLVAPLEAEFAQVYPKIACFLRDGPAPYPDVVTTVRTFTPQDPGVANACCGRVDISAAYLTQSNGDPGLLTHELTHLVQNYPAGVTEWWWTEGIADAIRYLYTPANAGWAISAPDRATSYRDGYRVTAGFLLWLERTRRPGLIRALDGVLRRGGNPGPFWVTTFGVSVDDLWAAYLAQ</sequence>
<name>A0A117DMW7_9DEIO</name>
<gene>
    <name evidence="2" type="ORF">DEIGR_100741</name>
</gene>
<dbReference type="AlphaFoldDB" id="A0A117DMW7"/>
<dbReference type="RefSeq" id="WP_083523914.1">
    <property type="nucleotide sequence ID" value="NZ_BCMS01000001.1"/>
</dbReference>
<feature type="chain" id="PRO_5007147439" evidence="1">
    <location>
        <begin position="24"/>
        <end position="243"/>
    </location>
</feature>
<dbReference type="InterPro" id="IPR007541">
    <property type="entry name" value="Uncharacterised_BSP"/>
</dbReference>
<keyword evidence="1" id="KW-0732">Signal</keyword>
<keyword evidence="3" id="KW-1185">Reference proteome</keyword>
<dbReference type="PROSITE" id="PS51257">
    <property type="entry name" value="PROKAR_LIPOPROTEIN"/>
    <property type="match status" value="1"/>
</dbReference>
<evidence type="ECO:0000313" key="3">
    <source>
        <dbReference type="Proteomes" id="UP000056209"/>
    </source>
</evidence>
<dbReference type="EMBL" id="BCMS01000001">
    <property type="protein sequence ID" value="GAQ20714.1"/>
    <property type="molecule type" value="Genomic_DNA"/>
</dbReference>
<accession>A0A117DMW7</accession>
<reference evidence="3" key="1">
    <citation type="submission" date="2015-11" db="EMBL/GenBank/DDBJ databases">
        <title>Draft Genome Sequence of the Radioresistant Bacterium Deinococcus grandis, Isolated from Freshwater Fish in Japan.</title>
        <authorList>
            <person name="Satoh K."/>
            <person name="Onodera T."/>
            <person name="Omoso K."/>
            <person name="Takeda-Yano K."/>
            <person name="Katayama T."/>
            <person name="Oono Y."/>
            <person name="Narumi I."/>
        </authorList>
    </citation>
    <scope>NUCLEOTIDE SEQUENCE [LARGE SCALE GENOMIC DNA]</scope>
    <source>
        <strain evidence="3">ATCC 43672</strain>
    </source>
</reference>
<dbReference type="OrthoDB" id="211588at2"/>
<dbReference type="Pfam" id="PF04450">
    <property type="entry name" value="BSP"/>
    <property type="match status" value="1"/>
</dbReference>
<comment type="caution">
    <text evidence="2">The sequence shown here is derived from an EMBL/GenBank/DDBJ whole genome shotgun (WGS) entry which is preliminary data.</text>
</comment>